<keyword evidence="4" id="KW-0732">Signal</keyword>
<dbReference type="PANTHER" id="PTHR44858">
    <property type="entry name" value="TETRATRICOPEPTIDE REPEAT PROTEIN 6"/>
    <property type="match status" value="1"/>
</dbReference>
<dbReference type="eggNOG" id="COG1305">
    <property type="taxonomic scope" value="Bacteria"/>
</dbReference>
<comment type="caution">
    <text evidence="6">The sequence shown here is derived from an EMBL/GenBank/DDBJ whole genome shotgun (WGS) entry which is preliminary data.</text>
</comment>
<dbReference type="Gene3D" id="1.25.40.10">
    <property type="entry name" value="Tetratricopeptide repeat domain"/>
    <property type="match status" value="4"/>
</dbReference>
<dbReference type="InterPro" id="IPR011990">
    <property type="entry name" value="TPR-like_helical_dom_sf"/>
</dbReference>
<gene>
    <name evidence="6" type="ORF">NT2_05_01960</name>
</gene>
<keyword evidence="2 3" id="KW-0802">TPR repeat</keyword>
<evidence type="ECO:0000256" key="2">
    <source>
        <dbReference type="ARBA" id="ARBA00022803"/>
    </source>
</evidence>
<feature type="repeat" description="TPR" evidence="3">
    <location>
        <begin position="1187"/>
        <end position="1220"/>
    </location>
</feature>
<dbReference type="PROSITE" id="PS50005">
    <property type="entry name" value="TPR"/>
    <property type="match status" value="3"/>
</dbReference>
<dbReference type="InterPro" id="IPR050498">
    <property type="entry name" value="Ycf3"/>
</dbReference>
<dbReference type="Gene3D" id="3.10.620.30">
    <property type="match status" value="1"/>
</dbReference>
<evidence type="ECO:0000313" key="7">
    <source>
        <dbReference type="Proteomes" id="UP000016568"/>
    </source>
</evidence>
<dbReference type="PANTHER" id="PTHR44858:SF1">
    <property type="entry name" value="UDP-N-ACETYLGLUCOSAMINE--PEPTIDE N-ACETYLGLUCOSAMINYLTRANSFERASE SPINDLY-RELATED"/>
    <property type="match status" value="1"/>
</dbReference>
<feature type="domain" description="DUF3857" evidence="5">
    <location>
        <begin position="68"/>
        <end position="208"/>
    </location>
</feature>
<protein>
    <recommendedName>
        <fullName evidence="5">DUF3857 domain-containing protein</fullName>
    </recommendedName>
</protein>
<evidence type="ECO:0000256" key="4">
    <source>
        <dbReference type="SAM" id="SignalP"/>
    </source>
</evidence>
<dbReference type="RefSeq" id="WP_021690182.1">
    <property type="nucleotide sequence ID" value="NZ_CP034179.1"/>
</dbReference>
<dbReference type="InterPro" id="IPR019734">
    <property type="entry name" value="TPR_rpt"/>
</dbReference>
<keyword evidence="1" id="KW-0677">Repeat</keyword>
<evidence type="ECO:0000256" key="1">
    <source>
        <dbReference type="ARBA" id="ARBA00022737"/>
    </source>
</evidence>
<proteinExistence type="predicted"/>
<name>U2Y7T9_9SPHN</name>
<dbReference type="Pfam" id="PF13432">
    <property type="entry name" value="TPR_16"/>
    <property type="match status" value="2"/>
</dbReference>
<evidence type="ECO:0000256" key="3">
    <source>
        <dbReference type="PROSITE-ProRule" id="PRU00339"/>
    </source>
</evidence>
<feature type="signal peptide" evidence="4">
    <location>
        <begin position="1"/>
        <end position="21"/>
    </location>
</feature>
<sequence>MRFFLIGLFILAGFLPGQAMAGNEPIFEAAPDWVEQPQTPAPASDTRQAAQPVELLLFSLQTSHSGTTSTRYVETMSKIQNTEGLTAEGTVAIPWQPERSDLIVHRLEVIRDGVTHNVLAAQKFSILRRESNLEAAQLDGMLTATIQPEDLRVGDIVHLAYSVRTDAGTVDFKPEGGVNLPPGMKASLVLVREIWPDGMPMRWAASPAMGKLKVRKMKLGNELRAEFRNLDVPLLPPAAPARFSSTMFVETSSYRDWSEVSTLLAPLYVKAATLNDSSPLKAEAQRIRAAAPTPKASALAALQLVQDKIRNFASVMGEGGHIPASAEETWKRRFGECKGKTAMLLALLSELDIEAEPVLVNTLTGDGLTDRLPSARLFDHVLVHATIDGQSYWLDGTRSGDHDLEVLASSPFGYGLPIRTAGAALIALPLTPPARPLAERKITLDATAGALAPVSAQGEMVFHGDAATALNALLVRIGEAELKKGLEQHPDLLPEAVDRTIRFTATPDTQTFIIQFSGKVRLNWDKKGDPPSPRFQFSNKGILWQPDFTGRDGANAQVPFRLDFPVHTVVREEIILPGQGEGYALQGKNFDRTVAGTRIARTLSLENGRAVATSTIVRLKPEISAAEALASAAALAEIAGEMAYITAPDDLVVDNWKGSGTPRTAADFMARGYATMEERARVLSSTDFDRTLALKKEALADYDQAVALSPDSSLALSLRALALMSLGRLDEAEASVNKAHSVALVHERAFQVRGLINTRRNRPEQAILDLSRYLAKSNPTSVISLIERGRSYEKTGQFEKARADFQHALTLSPEHDRINADLARVLVRLGNTKDAIAAIDKGMQSPDGTSQSPAYILARRRGGALQMVGLKEQARASYETGLRDTDARLKQMPALSGPQLNNDTALLLFAKIKLLNALDRVPEAIAIADQALAIQPNNVLMLASRCTSLMQTSDPGQLAKARLDCDAARANGGVPISGIWYSSGLISLKAHEWGRALAEFDMAIKLEAGSAHALFGRGIAKIHNGAKDDGSADIELARSISPDVDFNFAGLGIRPEARADEAIPLVPVTRLTTRDWSRSGAPTTSEEFISRGYDRLEKWQMKNALSDFDQAVALEPGSSLAQSLRALALVRLGRLDEAETAIDKALASNPVEPRSFQVRGLLQARRGHPEKAIPDLGRNLDPGAVSAVWLFERGLAYEQIGQLEKARADLQKVVDLAPRPQVRMALARVTARLGNVAEAIAMVDTAMTGPNANSPPWATTLARAMRRGRILGMAGRVEPARAEYEKALKDIDARLKQLPPAEDGVLRGVGLRLAMAELLIRMNQPQEAVVIADQALAIMPDNVAMLTLRCKARLHIAGQLATARQDCDAALQKQPANNQALFTSGLTSLKLYDWGRAADEFDTLAKTLTTAPGPVFGRGIARLRLDQTTDGAADIEFARNLSVEIDAEFDDVGIKP</sequence>
<keyword evidence="7" id="KW-1185">Reference proteome</keyword>
<dbReference type="Pfam" id="PF14559">
    <property type="entry name" value="TPR_19"/>
    <property type="match status" value="2"/>
</dbReference>
<feature type="chain" id="PRO_5004637382" description="DUF3857 domain-containing protein" evidence="4">
    <location>
        <begin position="22"/>
        <end position="1456"/>
    </location>
</feature>
<evidence type="ECO:0000313" key="6">
    <source>
        <dbReference type="EMBL" id="GAD49276.1"/>
    </source>
</evidence>
<dbReference type="InterPro" id="IPR024618">
    <property type="entry name" value="DUF3857"/>
</dbReference>
<accession>U2Y7T9</accession>
<dbReference type="Proteomes" id="UP000016568">
    <property type="component" value="Unassembled WGS sequence"/>
</dbReference>
<dbReference type="eggNOG" id="COG0457">
    <property type="taxonomic scope" value="Bacteria"/>
</dbReference>
<dbReference type="Pfam" id="PF12969">
    <property type="entry name" value="DUF3857"/>
    <property type="match status" value="1"/>
</dbReference>
<dbReference type="Gene3D" id="2.60.40.3140">
    <property type="match status" value="1"/>
</dbReference>
<evidence type="ECO:0000259" key="5">
    <source>
        <dbReference type="Pfam" id="PF12969"/>
    </source>
</evidence>
<feature type="repeat" description="TPR" evidence="3">
    <location>
        <begin position="1085"/>
        <end position="1118"/>
    </location>
</feature>
<dbReference type="SMART" id="SM00028">
    <property type="entry name" value="TPR"/>
    <property type="match status" value="9"/>
</dbReference>
<dbReference type="EMBL" id="BASZ01000005">
    <property type="protein sequence ID" value="GAD49276.1"/>
    <property type="molecule type" value="Genomic_DNA"/>
</dbReference>
<dbReference type="SUPFAM" id="SSF48452">
    <property type="entry name" value="TPR-like"/>
    <property type="match status" value="4"/>
</dbReference>
<organism evidence="6 7">
    <name type="scientific">Caenibius tardaugens NBRC 16725</name>
    <dbReference type="NCBI Taxonomy" id="1219035"/>
    <lineage>
        <taxon>Bacteria</taxon>
        <taxon>Pseudomonadati</taxon>
        <taxon>Pseudomonadota</taxon>
        <taxon>Alphaproteobacteria</taxon>
        <taxon>Sphingomonadales</taxon>
        <taxon>Erythrobacteraceae</taxon>
        <taxon>Caenibius</taxon>
    </lineage>
</organism>
<reference evidence="6 7" key="1">
    <citation type="submission" date="2013-09" db="EMBL/GenBank/DDBJ databases">
        <title>Whole genome shotgun sequence of Novosphingobium tardaugens NBRC 16725.</title>
        <authorList>
            <person name="Isaki S."/>
            <person name="Hosoyama A."/>
            <person name="Tsuchikane K."/>
            <person name="Katsumata H."/>
            <person name="Ando Y."/>
            <person name="Yamazaki S."/>
            <person name="Fujita N."/>
        </authorList>
    </citation>
    <scope>NUCLEOTIDE SEQUENCE [LARGE SCALE GENOMIC DNA]</scope>
    <source>
        <strain evidence="6 7">NBRC 16725</strain>
    </source>
</reference>
<feature type="repeat" description="TPR" evidence="3">
    <location>
        <begin position="782"/>
        <end position="815"/>
    </location>
</feature>